<dbReference type="AlphaFoldDB" id="A0AA40I229"/>
<name>A0AA40I229_CNENI</name>
<protein>
    <submittedName>
        <fullName evidence="1">Uncharacterized protein</fullName>
    </submittedName>
</protein>
<reference evidence="1" key="1">
    <citation type="submission" date="2023-06" db="EMBL/GenBank/DDBJ databases">
        <title>Reference genome for the Northern bat (Eptesicus nilssonii), a most northern bat species.</title>
        <authorList>
            <person name="Laine V.N."/>
            <person name="Pulliainen A.T."/>
            <person name="Lilley T.M."/>
        </authorList>
    </citation>
    <scope>NUCLEOTIDE SEQUENCE</scope>
    <source>
        <strain evidence="1">BLF_Eptnil</strain>
        <tissue evidence="1">Kidney</tissue>
    </source>
</reference>
<dbReference type="Proteomes" id="UP001177744">
    <property type="component" value="Unassembled WGS sequence"/>
</dbReference>
<dbReference type="EMBL" id="JAULJE010000007">
    <property type="protein sequence ID" value="KAK1341598.1"/>
    <property type="molecule type" value="Genomic_DNA"/>
</dbReference>
<sequence length="292" mass="32309">MALSDWGRHRQRCKCRVGSREQRIFRNHQKLSPMTGPAPRLALAPLLTCSTILDMIHIADTKVARRYGDFFIRQIHKFEEQWWLTGIQIHLSSPRVTALNSTPESPSSCQSLLSPLWRLCQVKVCGQPLSTPPTLLGNGPFQKPKVTDTVYVPSLGPFPSGLVQVQWQCWPASSPCEGTGTAELRLVLTALGMQGIQQLQPTPGFLSLLPGVEEASCCPKPPLLRSHNAPLVHSSAKLPPREQLRAQGMNKARIPGHSGQTHTEPCWTKSRKKSVSLRCQDPAPLLGDLQLF</sequence>
<keyword evidence="2" id="KW-1185">Reference proteome</keyword>
<organism evidence="1 2">
    <name type="scientific">Cnephaeus nilssonii</name>
    <name type="common">Northern bat</name>
    <name type="synonym">Eptesicus nilssonii</name>
    <dbReference type="NCBI Taxonomy" id="3371016"/>
    <lineage>
        <taxon>Eukaryota</taxon>
        <taxon>Metazoa</taxon>
        <taxon>Chordata</taxon>
        <taxon>Craniata</taxon>
        <taxon>Vertebrata</taxon>
        <taxon>Euteleostomi</taxon>
        <taxon>Mammalia</taxon>
        <taxon>Eutheria</taxon>
        <taxon>Laurasiatheria</taxon>
        <taxon>Chiroptera</taxon>
        <taxon>Yangochiroptera</taxon>
        <taxon>Vespertilionidae</taxon>
        <taxon>Cnephaeus</taxon>
    </lineage>
</organism>
<gene>
    <name evidence="1" type="ORF">QTO34_018013</name>
</gene>
<proteinExistence type="predicted"/>
<evidence type="ECO:0000313" key="2">
    <source>
        <dbReference type="Proteomes" id="UP001177744"/>
    </source>
</evidence>
<accession>A0AA40I229</accession>
<evidence type="ECO:0000313" key="1">
    <source>
        <dbReference type="EMBL" id="KAK1341598.1"/>
    </source>
</evidence>
<comment type="caution">
    <text evidence="1">The sequence shown here is derived from an EMBL/GenBank/DDBJ whole genome shotgun (WGS) entry which is preliminary data.</text>
</comment>